<dbReference type="InterPro" id="IPR005512">
    <property type="entry name" value="PRONE_dom"/>
</dbReference>
<feature type="region of interest" description="Disordered" evidence="3">
    <location>
        <begin position="204"/>
        <end position="226"/>
    </location>
</feature>
<gene>
    <name evidence="5" type="ORF">C4D60_Mb05t22600</name>
</gene>
<dbReference type="GO" id="GO:0005085">
    <property type="term" value="F:guanyl-nucleotide exchange factor activity"/>
    <property type="evidence" value="ECO:0007669"/>
    <property type="project" value="UniProtKB-UniRule"/>
</dbReference>
<evidence type="ECO:0000256" key="1">
    <source>
        <dbReference type="ARBA" id="ARBA00022658"/>
    </source>
</evidence>
<feature type="domain" description="PRONE" evidence="4">
    <location>
        <begin position="666"/>
        <end position="775"/>
    </location>
</feature>
<evidence type="ECO:0000259" key="4">
    <source>
        <dbReference type="PROSITE" id="PS51334"/>
    </source>
</evidence>
<feature type="compositionally biased region" description="Basic and acidic residues" evidence="3">
    <location>
        <begin position="211"/>
        <end position="221"/>
    </location>
</feature>
<accession>A0A4S8JY47</accession>
<keyword evidence="1 2" id="KW-0344">Guanine-nucleotide releasing factor</keyword>
<evidence type="ECO:0000313" key="5">
    <source>
        <dbReference type="EMBL" id="THU67243.1"/>
    </source>
</evidence>
<dbReference type="FunFam" id="1.20.58.2010:FF:000003">
    <property type="entry name" value="Rop guanine nucleotide exchange factor 14"/>
    <property type="match status" value="1"/>
</dbReference>
<reference evidence="5 6" key="1">
    <citation type="journal article" date="2019" name="Nat. Plants">
        <title>Genome sequencing of Musa balbisiana reveals subgenome evolution and function divergence in polyploid bananas.</title>
        <authorList>
            <person name="Yao X."/>
        </authorList>
    </citation>
    <scope>NUCLEOTIDE SEQUENCE [LARGE SCALE GENOMIC DNA]</scope>
    <source>
        <strain evidence="6">cv. DH-PKW</strain>
        <tissue evidence="5">Leaves</tissue>
    </source>
</reference>
<dbReference type="Proteomes" id="UP000317650">
    <property type="component" value="Chromosome 5"/>
</dbReference>
<name>A0A4S8JY47_MUSBA</name>
<evidence type="ECO:0000313" key="6">
    <source>
        <dbReference type="Proteomes" id="UP000317650"/>
    </source>
</evidence>
<organism evidence="5 6">
    <name type="scientific">Musa balbisiana</name>
    <name type="common">Banana</name>
    <dbReference type="NCBI Taxonomy" id="52838"/>
    <lineage>
        <taxon>Eukaryota</taxon>
        <taxon>Viridiplantae</taxon>
        <taxon>Streptophyta</taxon>
        <taxon>Embryophyta</taxon>
        <taxon>Tracheophyta</taxon>
        <taxon>Spermatophyta</taxon>
        <taxon>Magnoliopsida</taxon>
        <taxon>Liliopsida</taxon>
        <taxon>Zingiberales</taxon>
        <taxon>Musaceae</taxon>
        <taxon>Musa</taxon>
    </lineage>
</organism>
<dbReference type="STRING" id="52838.A0A4S8JY47"/>
<dbReference type="PROSITE" id="PS51334">
    <property type="entry name" value="PRONE"/>
    <property type="match status" value="2"/>
</dbReference>
<dbReference type="AlphaFoldDB" id="A0A4S8JY47"/>
<comment type="caution">
    <text evidence="5">The sequence shown here is derived from an EMBL/GenBank/DDBJ whole genome shotgun (WGS) entry which is preliminary data.</text>
</comment>
<evidence type="ECO:0000256" key="2">
    <source>
        <dbReference type="PROSITE-ProRule" id="PRU00663"/>
    </source>
</evidence>
<dbReference type="Gene3D" id="1.20.58.2010">
    <property type="entry name" value="PRONE domain, subdomain 1"/>
    <property type="match status" value="3"/>
</dbReference>
<feature type="region of interest" description="Disordered" evidence="3">
    <location>
        <begin position="1"/>
        <end position="30"/>
    </location>
</feature>
<protein>
    <recommendedName>
        <fullName evidence="4">PRONE domain-containing protein</fullName>
    </recommendedName>
</protein>
<keyword evidence="6" id="KW-1185">Reference proteome</keyword>
<sequence length="775" mass="86228">MAMLSPTSSIIAHTAPNTTHRRSSPVASSQPASRCCRKTFISWRPLNATSDCPASPLPALPTLICTAAEGYAVQPSEPPFQLPHGSFSFVRVVIHHHAKRSAATSSAAQSMPASSPLNYGLLCTVTVEVAATVHNRPSLHCEAANNPTVRRRRLPHSRCRTHRIYEQSDSPTLAVVPNTRRSSMNQKVWRIGVTGILSMDSSSVSDDNSELDFHPSSDRLTRSNTDMGCSTPGCNSIDYSRTISTVSTYSEVNDENSSPYDPPPVGWPISKLVGRASPALSKHGRKKTDDMLDWKPGSQDISLSELEMMKEKFSKLLLGEDMSGGGKGVCSAVALSNAITNLYATVFGHFYKLEPVSPEKKNMWRREMDCLLSVCDYIVEFFPSSQTLPDGTTLDIMATRPRSDIYLNLPALEKLDAMLLDILDSFKKTEFWYVEEGKQSPSASSRSFRRVVQRKDEKWWLPVPCVPDSGLSEGAQRALQKRRDCANQIHKAAMAINNSILAEMEVPESYMASLPKSGRLGVGDSIYRYMSTIEPFSPDLLLDGLNISSEHDALEIADRVEASMHVWRRKASMHTSKSSWDMVKDLVADENKNQILASKAETLLLCLKQRYPGLSQTTLDTSKIQYNKDVGQAILESYSRVLEGLAFNIVAWIDDVLFVDASVRKHLRVTQQRNRVEASMHVWRRKASMHTSKSSWDMVKDLVADENKNQILASKAETLLLCLKQRYPGLSQTTLDTSKIQYNKDVGQAILESYSRVLEGLAFNIVAWIDAKNQK</sequence>
<feature type="compositionally biased region" description="Polar residues" evidence="3">
    <location>
        <begin position="1"/>
        <end position="18"/>
    </location>
</feature>
<evidence type="ECO:0000256" key="3">
    <source>
        <dbReference type="SAM" id="MobiDB-lite"/>
    </source>
</evidence>
<dbReference type="PANTHER" id="PTHR33101:SF47">
    <property type="entry name" value="ROP GUANINE NUCLEOTIDE EXCHANGE FACTOR 2-RELATED"/>
    <property type="match status" value="1"/>
</dbReference>
<dbReference type="InterPro" id="IPR038937">
    <property type="entry name" value="RopGEF"/>
</dbReference>
<dbReference type="PANTHER" id="PTHR33101">
    <property type="entry name" value="ROP GUANINE NUCLEOTIDE EXCHANGE FACTOR 1"/>
    <property type="match status" value="1"/>
</dbReference>
<feature type="domain" description="PRONE" evidence="4">
    <location>
        <begin position="296"/>
        <end position="670"/>
    </location>
</feature>
<dbReference type="FunFam" id="1.20.58.2010:FF:000001">
    <property type="entry name" value="Rop guanine nucleotide exchange factor 14"/>
    <property type="match status" value="2"/>
</dbReference>
<proteinExistence type="predicted"/>
<dbReference type="EMBL" id="PYDT01000003">
    <property type="protein sequence ID" value="THU67243.1"/>
    <property type="molecule type" value="Genomic_DNA"/>
</dbReference>
<dbReference type="Pfam" id="PF03759">
    <property type="entry name" value="PRONE"/>
    <property type="match status" value="2"/>
</dbReference>